<reference evidence="1 2" key="1">
    <citation type="submission" date="2014-06" db="EMBL/GenBank/DDBJ databases">
        <authorList>
            <person name="Ngugi D.K."/>
            <person name="Blom J."/>
            <person name="Alam I."/>
            <person name="Rashid M."/>
            <person name="Baalawi W."/>
            <person name="Zhang G."/>
            <person name="Hikmawan T."/>
            <person name="Guan Y."/>
            <person name="Antunes A."/>
            <person name="Siam R."/>
            <person name="El-Dorry H."/>
            <person name="Bajic V."/>
            <person name="Stingl U."/>
        </authorList>
    </citation>
    <scope>NUCLEOTIDE SEQUENCE [LARGE SCALE GENOMIC DNA]</scope>
    <source>
        <strain evidence="1">SCGC AAA799-P11</strain>
    </source>
</reference>
<comment type="caution">
    <text evidence="1">The sequence shown here is derived from an EMBL/GenBank/DDBJ whole genome shotgun (WGS) entry which is preliminary data.</text>
</comment>
<organism evidence="1 2">
    <name type="scientific">Marine Group I thaumarchaeote SCGC AAA799-P11</name>
    <dbReference type="NCBI Taxonomy" id="1502295"/>
    <lineage>
        <taxon>Archaea</taxon>
        <taxon>Nitrososphaerota</taxon>
        <taxon>Marine Group I</taxon>
    </lineage>
</organism>
<sequence length="80" mass="9071">STITNDLPFTFSESKTALLLTVSREYTSMHADIFVDDKYVTSVRIGKKGQIKIPKRSTIAKNLMKLATSQNDIQIFLKDF</sequence>
<dbReference type="Proteomes" id="UP000029387">
    <property type="component" value="Unassembled WGS sequence"/>
</dbReference>
<name>A0A087RNN1_9ARCH</name>
<feature type="non-terminal residue" evidence="1">
    <location>
        <position position="1"/>
    </location>
</feature>
<accession>A0A087RNN1</accession>
<dbReference type="AlphaFoldDB" id="A0A087RNN1"/>
<protein>
    <submittedName>
        <fullName evidence="1">ATPase protein</fullName>
    </submittedName>
</protein>
<dbReference type="EMBL" id="JOSZ01000094">
    <property type="protein sequence ID" value="KFM15085.1"/>
    <property type="molecule type" value="Genomic_DNA"/>
</dbReference>
<keyword evidence="2" id="KW-1185">Reference proteome</keyword>
<dbReference type="PATRIC" id="fig|1502295.3.peg.1390"/>
<gene>
    <name evidence="1" type="ORF">AAA799P11_01514</name>
</gene>
<evidence type="ECO:0000313" key="1">
    <source>
        <dbReference type="EMBL" id="KFM15085.1"/>
    </source>
</evidence>
<evidence type="ECO:0000313" key="2">
    <source>
        <dbReference type="Proteomes" id="UP000029387"/>
    </source>
</evidence>
<proteinExistence type="predicted"/>